<feature type="signal peptide" evidence="1">
    <location>
        <begin position="1"/>
        <end position="19"/>
    </location>
</feature>
<dbReference type="AlphaFoldDB" id="A0A1J1I8X2"/>
<evidence type="ECO:0000256" key="1">
    <source>
        <dbReference type="SAM" id="SignalP"/>
    </source>
</evidence>
<dbReference type="Proteomes" id="UP000183832">
    <property type="component" value="Unassembled WGS sequence"/>
</dbReference>
<evidence type="ECO:0000313" key="2">
    <source>
        <dbReference type="EMBL" id="CRK96712.1"/>
    </source>
</evidence>
<sequence length="252" mass="29220">MKETIILFCIICYITSGSASYGHQRCVQNYLQNKALHPDCKNIILELSESVAAKVESLIKVSFKEHQFSPFARSCGWNLMNKNKVVGISLKPFAYHYANIEGNQWTTEQEVEAEVKSTIEILVRYAKQICQPEINLGPTFINEMNNLKSFSSSSTHNDNCAISYLIKTDFIDSQLYNIDASLYENDDCELEFTTWRDNFPKQNLQSFHEHFPETFFGFPCTNVSKCLQQKMKDQKLNQYLLSFRHSFYSPMF</sequence>
<proteinExistence type="predicted"/>
<dbReference type="EMBL" id="CVRI01000044">
    <property type="protein sequence ID" value="CRK96712.1"/>
    <property type="molecule type" value="Genomic_DNA"/>
</dbReference>
<feature type="chain" id="PRO_5012588447" evidence="1">
    <location>
        <begin position="20"/>
        <end position="252"/>
    </location>
</feature>
<name>A0A1J1I8X2_9DIPT</name>
<evidence type="ECO:0000313" key="3">
    <source>
        <dbReference type="Proteomes" id="UP000183832"/>
    </source>
</evidence>
<keyword evidence="3" id="KW-1185">Reference proteome</keyword>
<protein>
    <submittedName>
        <fullName evidence="2">CLUMA_CG010285, isoform A</fullName>
    </submittedName>
</protein>
<keyword evidence="1" id="KW-0732">Signal</keyword>
<reference evidence="2 3" key="1">
    <citation type="submission" date="2015-04" db="EMBL/GenBank/DDBJ databases">
        <authorList>
            <person name="Syromyatnikov M.Y."/>
            <person name="Popov V.N."/>
        </authorList>
    </citation>
    <scope>NUCLEOTIDE SEQUENCE [LARGE SCALE GENOMIC DNA]</scope>
</reference>
<organism evidence="2 3">
    <name type="scientific">Clunio marinus</name>
    <dbReference type="NCBI Taxonomy" id="568069"/>
    <lineage>
        <taxon>Eukaryota</taxon>
        <taxon>Metazoa</taxon>
        <taxon>Ecdysozoa</taxon>
        <taxon>Arthropoda</taxon>
        <taxon>Hexapoda</taxon>
        <taxon>Insecta</taxon>
        <taxon>Pterygota</taxon>
        <taxon>Neoptera</taxon>
        <taxon>Endopterygota</taxon>
        <taxon>Diptera</taxon>
        <taxon>Nematocera</taxon>
        <taxon>Chironomoidea</taxon>
        <taxon>Chironomidae</taxon>
        <taxon>Clunio</taxon>
    </lineage>
</organism>
<gene>
    <name evidence="2" type="ORF">CLUMA_CG010285</name>
</gene>
<accession>A0A1J1I8X2</accession>